<proteinExistence type="predicted"/>
<dbReference type="AlphaFoldDB" id="A0A0E9SSA1"/>
<accession>A0A0E9SSA1</accession>
<reference evidence="1" key="1">
    <citation type="submission" date="2014-11" db="EMBL/GenBank/DDBJ databases">
        <authorList>
            <person name="Amaro Gonzalez C."/>
        </authorList>
    </citation>
    <scope>NUCLEOTIDE SEQUENCE</scope>
</reference>
<evidence type="ECO:0000313" key="1">
    <source>
        <dbReference type="EMBL" id="JAH43535.1"/>
    </source>
</evidence>
<organism evidence="1">
    <name type="scientific">Anguilla anguilla</name>
    <name type="common">European freshwater eel</name>
    <name type="synonym">Muraena anguilla</name>
    <dbReference type="NCBI Taxonomy" id="7936"/>
    <lineage>
        <taxon>Eukaryota</taxon>
        <taxon>Metazoa</taxon>
        <taxon>Chordata</taxon>
        <taxon>Craniata</taxon>
        <taxon>Vertebrata</taxon>
        <taxon>Euteleostomi</taxon>
        <taxon>Actinopterygii</taxon>
        <taxon>Neopterygii</taxon>
        <taxon>Teleostei</taxon>
        <taxon>Anguilliformes</taxon>
        <taxon>Anguillidae</taxon>
        <taxon>Anguilla</taxon>
    </lineage>
</organism>
<reference evidence="1" key="2">
    <citation type="journal article" date="2015" name="Fish Shellfish Immunol.">
        <title>Early steps in the European eel (Anguilla anguilla)-Vibrio vulnificus interaction in the gills: Role of the RtxA13 toxin.</title>
        <authorList>
            <person name="Callol A."/>
            <person name="Pajuelo D."/>
            <person name="Ebbesson L."/>
            <person name="Teles M."/>
            <person name="MacKenzie S."/>
            <person name="Amaro C."/>
        </authorList>
    </citation>
    <scope>NUCLEOTIDE SEQUENCE</scope>
</reference>
<name>A0A0E9SSA1_ANGAN</name>
<protein>
    <submittedName>
        <fullName evidence="1">Uncharacterized protein</fullName>
    </submittedName>
</protein>
<dbReference type="EMBL" id="GBXM01065042">
    <property type="protein sequence ID" value="JAH43535.1"/>
    <property type="molecule type" value="Transcribed_RNA"/>
</dbReference>
<sequence length="58" mass="6819">METEEVSGCQHDQHQAKGCLKLVRNNSTQKRSRWHLYISNDTTLQEICTAESSDMRHW</sequence>